<feature type="region of interest" description="Disordered" evidence="1">
    <location>
        <begin position="1"/>
        <end position="27"/>
    </location>
</feature>
<proteinExistence type="predicted"/>
<dbReference type="AlphaFoldDB" id="A0A8X6YZ00"/>
<protein>
    <submittedName>
        <fullName evidence="2">Uncharacterized protein</fullName>
    </submittedName>
</protein>
<sequence>MSAKTQALDEHVLREFEEQPETSTRTLSAAANDLRKRSGSFHNYSTDLLVKNSASGDVKNSEEMCCNRNANGGNHNREECSQTNAYVDSWKLWGIRLAYFSGKLLTEI</sequence>
<comment type="caution">
    <text evidence="2">The sequence shown here is derived from an EMBL/GenBank/DDBJ whole genome shotgun (WGS) entry which is preliminary data.</text>
</comment>
<dbReference type="EMBL" id="BMAV01023677">
    <property type="protein sequence ID" value="GFY79592.1"/>
    <property type="molecule type" value="Genomic_DNA"/>
</dbReference>
<accession>A0A8X6YZ00</accession>
<keyword evidence="3" id="KW-1185">Reference proteome</keyword>
<gene>
    <name evidence="2" type="ORF">TNIN_153391</name>
</gene>
<reference evidence="2" key="1">
    <citation type="submission" date="2020-08" db="EMBL/GenBank/DDBJ databases">
        <title>Multicomponent nature underlies the extraordinary mechanical properties of spider dragline silk.</title>
        <authorList>
            <person name="Kono N."/>
            <person name="Nakamura H."/>
            <person name="Mori M."/>
            <person name="Yoshida Y."/>
            <person name="Ohtoshi R."/>
            <person name="Malay A.D."/>
            <person name="Moran D.A.P."/>
            <person name="Tomita M."/>
            <person name="Numata K."/>
            <person name="Arakawa K."/>
        </authorList>
    </citation>
    <scope>NUCLEOTIDE SEQUENCE</scope>
</reference>
<evidence type="ECO:0000313" key="3">
    <source>
        <dbReference type="Proteomes" id="UP000886998"/>
    </source>
</evidence>
<feature type="compositionally biased region" description="Basic and acidic residues" evidence="1">
    <location>
        <begin position="7"/>
        <end position="17"/>
    </location>
</feature>
<organism evidence="2 3">
    <name type="scientific">Trichonephila inaurata madagascariensis</name>
    <dbReference type="NCBI Taxonomy" id="2747483"/>
    <lineage>
        <taxon>Eukaryota</taxon>
        <taxon>Metazoa</taxon>
        <taxon>Ecdysozoa</taxon>
        <taxon>Arthropoda</taxon>
        <taxon>Chelicerata</taxon>
        <taxon>Arachnida</taxon>
        <taxon>Araneae</taxon>
        <taxon>Araneomorphae</taxon>
        <taxon>Entelegynae</taxon>
        <taxon>Araneoidea</taxon>
        <taxon>Nephilidae</taxon>
        <taxon>Trichonephila</taxon>
        <taxon>Trichonephila inaurata</taxon>
    </lineage>
</organism>
<dbReference type="Proteomes" id="UP000886998">
    <property type="component" value="Unassembled WGS sequence"/>
</dbReference>
<evidence type="ECO:0000313" key="2">
    <source>
        <dbReference type="EMBL" id="GFY79592.1"/>
    </source>
</evidence>
<name>A0A8X6YZ00_9ARAC</name>
<evidence type="ECO:0000256" key="1">
    <source>
        <dbReference type="SAM" id="MobiDB-lite"/>
    </source>
</evidence>